<dbReference type="Gene3D" id="2.30.30.60">
    <property type="match status" value="1"/>
</dbReference>
<evidence type="ECO:0000256" key="3">
    <source>
        <dbReference type="ARBA" id="ARBA00022989"/>
    </source>
</evidence>
<comment type="subcellular location">
    <subcellularLocation>
        <location evidence="1">Membrane</location>
    </subcellularLocation>
</comment>
<feature type="transmembrane region" description="Helical" evidence="5">
    <location>
        <begin position="20"/>
        <end position="40"/>
    </location>
</feature>
<organism evidence="7 8">
    <name type="scientific">Puia dinghuensis</name>
    <dbReference type="NCBI Taxonomy" id="1792502"/>
    <lineage>
        <taxon>Bacteria</taxon>
        <taxon>Pseudomonadati</taxon>
        <taxon>Bacteroidota</taxon>
        <taxon>Chitinophagia</taxon>
        <taxon>Chitinophagales</taxon>
        <taxon>Chitinophagaceae</taxon>
        <taxon>Puia</taxon>
    </lineage>
</organism>
<dbReference type="InterPro" id="IPR006685">
    <property type="entry name" value="MscS_channel_2nd"/>
</dbReference>
<feature type="transmembrane region" description="Helical" evidence="5">
    <location>
        <begin position="61"/>
        <end position="78"/>
    </location>
</feature>
<gene>
    <name evidence="7" type="ORF">GCM10011511_22940</name>
</gene>
<dbReference type="EMBL" id="BMJC01000002">
    <property type="protein sequence ID" value="GGA99026.1"/>
    <property type="molecule type" value="Genomic_DNA"/>
</dbReference>
<accession>A0A8J2UCJ7</accession>
<proteinExistence type="predicted"/>
<dbReference type="PANTHER" id="PTHR30566:SF25">
    <property type="entry name" value="INNER MEMBRANE PROTEIN"/>
    <property type="match status" value="1"/>
</dbReference>
<reference evidence="7" key="2">
    <citation type="submission" date="2020-09" db="EMBL/GenBank/DDBJ databases">
        <authorList>
            <person name="Sun Q."/>
            <person name="Zhou Y."/>
        </authorList>
    </citation>
    <scope>NUCLEOTIDE SEQUENCE</scope>
    <source>
        <strain evidence="7">CGMCC 1.15448</strain>
    </source>
</reference>
<evidence type="ECO:0000256" key="2">
    <source>
        <dbReference type="ARBA" id="ARBA00022692"/>
    </source>
</evidence>
<dbReference type="Pfam" id="PF00924">
    <property type="entry name" value="MS_channel_2nd"/>
    <property type="match status" value="1"/>
</dbReference>
<dbReference type="PANTHER" id="PTHR30566">
    <property type="entry name" value="YNAI-RELATED MECHANOSENSITIVE ION CHANNEL"/>
    <property type="match status" value="1"/>
</dbReference>
<evidence type="ECO:0000256" key="4">
    <source>
        <dbReference type="ARBA" id="ARBA00023136"/>
    </source>
</evidence>
<sequence length="377" mass="42600">MPGDFLGQFDHFPDLVWDGILAAVAIVIGLILKFMLALLLKKKPKDGRPAFSVTRSMLARLGKPFSYFLPLLAFNFLLPLMKMKDTVAPFVNKAVEILLTISFANVLIAVVKVFEDYAYHTFDIKKADNLKERKIRTQLQFIRRLAITLILILTACFILLSFNNLRKLGTGLLTGVGVGGIIIGFAAQKSLGNFLAGFQIAFTQPIRIDDVLVLEGEWGRVEEITLTYVVVKIWDERRLILPINYFVEKPFQNWTRTTADILGTVFLYLDYTVSLDALREELGRLLEEDPLWDKRVKVLQVTNTSEKTMEVRALMSASSSGNAFDLRCNIREGLIKYLQKNYPDAFPVDRVVLKRPSAPPAIKLMDNGIIQQETPKA</sequence>
<evidence type="ECO:0000259" key="6">
    <source>
        <dbReference type="Pfam" id="PF00924"/>
    </source>
</evidence>
<evidence type="ECO:0000256" key="1">
    <source>
        <dbReference type="ARBA" id="ARBA00004370"/>
    </source>
</evidence>
<dbReference type="InterPro" id="IPR023408">
    <property type="entry name" value="MscS_beta-dom_sf"/>
</dbReference>
<feature type="domain" description="Mechanosensitive ion channel MscS" evidence="6">
    <location>
        <begin position="190"/>
        <end position="256"/>
    </location>
</feature>
<keyword evidence="3 5" id="KW-1133">Transmembrane helix</keyword>
<reference evidence="7" key="1">
    <citation type="journal article" date="2014" name="Int. J. Syst. Evol. Microbiol.">
        <title>Complete genome sequence of Corynebacterium casei LMG S-19264T (=DSM 44701T), isolated from a smear-ripened cheese.</title>
        <authorList>
            <consortium name="US DOE Joint Genome Institute (JGI-PGF)"/>
            <person name="Walter F."/>
            <person name="Albersmeier A."/>
            <person name="Kalinowski J."/>
            <person name="Ruckert C."/>
        </authorList>
    </citation>
    <scope>NUCLEOTIDE SEQUENCE</scope>
    <source>
        <strain evidence="7">CGMCC 1.15448</strain>
    </source>
</reference>
<name>A0A8J2UCJ7_9BACT</name>
<dbReference type="Gene3D" id="1.10.287.1260">
    <property type="match status" value="1"/>
</dbReference>
<keyword evidence="4 5" id="KW-0472">Membrane</keyword>
<evidence type="ECO:0000313" key="8">
    <source>
        <dbReference type="Proteomes" id="UP000607559"/>
    </source>
</evidence>
<evidence type="ECO:0000313" key="7">
    <source>
        <dbReference type="EMBL" id="GGA99026.1"/>
    </source>
</evidence>
<dbReference type="SUPFAM" id="SSF50182">
    <property type="entry name" value="Sm-like ribonucleoproteins"/>
    <property type="match status" value="1"/>
</dbReference>
<keyword evidence="8" id="KW-1185">Reference proteome</keyword>
<dbReference type="RefSeq" id="WP_229688879.1">
    <property type="nucleotide sequence ID" value="NZ_BMJC01000002.1"/>
</dbReference>
<dbReference type="GO" id="GO:0008381">
    <property type="term" value="F:mechanosensitive monoatomic ion channel activity"/>
    <property type="evidence" value="ECO:0007669"/>
    <property type="project" value="UniProtKB-ARBA"/>
</dbReference>
<protein>
    <recommendedName>
        <fullName evidence="6">Mechanosensitive ion channel MscS domain-containing protein</fullName>
    </recommendedName>
</protein>
<dbReference type="AlphaFoldDB" id="A0A8J2UCJ7"/>
<feature type="transmembrane region" description="Helical" evidence="5">
    <location>
        <begin position="168"/>
        <end position="187"/>
    </location>
</feature>
<keyword evidence="2 5" id="KW-0812">Transmembrane</keyword>
<dbReference type="Proteomes" id="UP000607559">
    <property type="component" value="Unassembled WGS sequence"/>
</dbReference>
<evidence type="ECO:0000256" key="5">
    <source>
        <dbReference type="SAM" id="Phobius"/>
    </source>
</evidence>
<feature type="transmembrane region" description="Helical" evidence="5">
    <location>
        <begin position="141"/>
        <end position="162"/>
    </location>
</feature>
<comment type="caution">
    <text evidence="7">The sequence shown here is derived from an EMBL/GenBank/DDBJ whole genome shotgun (WGS) entry which is preliminary data.</text>
</comment>
<feature type="transmembrane region" description="Helical" evidence="5">
    <location>
        <begin position="98"/>
        <end position="120"/>
    </location>
</feature>
<dbReference type="InterPro" id="IPR010920">
    <property type="entry name" value="LSM_dom_sf"/>
</dbReference>
<dbReference type="GO" id="GO:0016020">
    <property type="term" value="C:membrane"/>
    <property type="evidence" value="ECO:0007669"/>
    <property type="project" value="UniProtKB-SubCell"/>
</dbReference>